<dbReference type="SUPFAM" id="SSF109998">
    <property type="entry name" value="Triger factor/SurA peptide-binding domain-like"/>
    <property type="match status" value="1"/>
</dbReference>
<proteinExistence type="predicted"/>
<keyword evidence="3" id="KW-1185">Reference proteome</keyword>
<dbReference type="PROSITE" id="PS51257">
    <property type="entry name" value="PROKAR_LIPOPROTEIN"/>
    <property type="match status" value="1"/>
</dbReference>
<keyword evidence="1" id="KW-0732">Signal</keyword>
<organism evidence="2 3">
    <name type="scientific">Streptodolium elevatio</name>
    <dbReference type="NCBI Taxonomy" id="3157996"/>
    <lineage>
        <taxon>Bacteria</taxon>
        <taxon>Bacillati</taxon>
        <taxon>Actinomycetota</taxon>
        <taxon>Actinomycetes</taxon>
        <taxon>Kitasatosporales</taxon>
        <taxon>Streptomycetaceae</taxon>
        <taxon>Streptodolium</taxon>
    </lineage>
</organism>
<feature type="signal peptide" evidence="1">
    <location>
        <begin position="1"/>
        <end position="26"/>
    </location>
</feature>
<dbReference type="Proteomes" id="UP001551482">
    <property type="component" value="Unassembled WGS sequence"/>
</dbReference>
<dbReference type="EMBL" id="JBEZFP010000097">
    <property type="protein sequence ID" value="MEU8137698.1"/>
    <property type="molecule type" value="Genomic_DNA"/>
</dbReference>
<reference evidence="2 3" key="1">
    <citation type="submission" date="2024-06" db="EMBL/GenBank/DDBJ databases">
        <title>The Natural Products Discovery Center: Release of the First 8490 Sequenced Strains for Exploring Actinobacteria Biosynthetic Diversity.</title>
        <authorList>
            <person name="Kalkreuter E."/>
            <person name="Kautsar S.A."/>
            <person name="Yang D."/>
            <person name="Bader C.D."/>
            <person name="Teijaro C.N."/>
            <person name="Fluegel L."/>
            <person name="Davis C.M."/>
            <person name="Simpson J.R."/>
            <person name="Lauterbach L."/>
            <person name="Steele A.D."/>
            <person name="Gui C."/>
            <person name="Meng S."/>
            <person name="Li G."/>
            <person name="Viehrig K."/>
            <person name="Ye F."/>
            <person name="Su P."/>
            <person name="Kiefer A.F."/>
            <person name="Nichols A."/>
            <person name="Cepeda A.J."/>
            <person name="Yan W."/>
            <person name="Fan B."/>
            <person name="Jiang Y."/>
            <person name="Adhikari A."/>
            <person name="Zheng C.-J."/>
            <person name="Schuster L."/>
            <person name="Cowan T.M."/>
            <person name="Smanski M.J."/>
            <person name="Chevrette M.G."/>
            <person name="De Carvalho L.P.S."/>
            <person name="Shen B."/>
        </authorList>
    </citation>
    <scope>NUCLEOTIDE SEQUENCE [LARGE SCALE GENOMIC DNA]</scope>
    <source>
        <strain evidence="2 3">NPDC048946</strain>
    </source>
</reference>
<gene>
    <name evidence="2" type="ORF">AB0C36_29815</name>
</gene>
<comment type="caution">
    <text evidence="2">The sequence shown here is derived from an EMBL/GenBank/DDBJ whole genome shotgun (WGS) entry which is preliminary data.</text>
</comment>
<dbReference type="Gene3D" id="1.10.4030.10">
    <property type="entry name" value="Porin chaperone SurA, peptide-binding domain"/>
    <property type="match status" value="1"/>
</dbReference>
<accession>A0ABV3DPM2</accession>
<evidence type="ECO:0000256" key="1">
    <source>
        <dbReference type="SAM" id="SignalP"/>
    </source>
</evidence>
<dbReference type="RefSeq" id="WP_358359973.1">
    <property type="nucleotide sequence ID" value="NZ_JBEZFP010000097.1"/>
</dbReference>
<evidence type="ECO:0000313" key="3">
    <source>
        <dbReference type="Proteomes" id="UP001551482"/>
    </source>
</evidence>
<dbReference type="InterPro" id="IPR027304">
    <property type="entry name" value="Trigger_fact/SurA_dom_sf"/>
</dbReference>
<name>A0ABV3DPM2_9ACTN</name>
<feature type="chain" id="PRO_5046789678" description="Lipoprotein" evidence="1">
    <location>
        <begin position="27"/>
        <end position="204"/>
    </location>
</feature>
<protein>
    <recommendedName>
        <fullName evidence="4">Lipoprotein</fullName>
    </recommendedName>
</protein>
<evidence type="ECO:0000313" key="2">
    <source>
        <dbReference type="EMBL" id="MEU8137698.1"/>
    </source>
</evidence>
<sequence>MSRTSRSVPTLALAALLAGFALTGCADSKAGAAAVVDGERIDISTLNSRVEKAADARESVGAAPVPGVTASQEELVLLLQTKVLDEAAERSGIVVTPTDIAEQKNEWLAQNRGVPIEESLAEKGVPASGVDAFTRSQIIIERLIAKNGNAGADKIYTETAESMEITVNPRYGKWDVAEGLVPVAYKWLTPDNIAGTAGTGAAGA</sequence>
<evidence type="ECO:0008006" key="4">
    <source>
        <dbReference type="Google" id="ProtNLM"/>
    </source>
</evidence>